<dbReference type="OrthoDB" id="6513042at2759"/>
<evidence type="ECO:0000256" key="1">
    <source>
        <dbReference type="ARBA" id="ARBA00005762"/>
    </source>
</evidence>
<keyword evidence="3 8" id="KW-0808">Transferase</keyword>
<proteinExistence type="inferred from homology"/>
<dbReference type="GO" id="GO:0003968">
    <property type="term" value="F:RNA-directed RNA polymerase activity"/>
    <property type="evidence" value="ECO:0007669"/>
    <property type="project" value="UniProtKB-KW"/>
</dbReference>
<dbReference type="InterPro" id="IPR057596">
    <property type="entry name" value="RDRP_core"/>
</dbReference>
<reference evidence="11 12" key="1">
    <citation type="submission" date="2018-02" db="EMBL/GenBank/DDBJ databases">
        <title>Genome sequence of the basidiomycete white-rot fungus Phlebia centrifuga.</title>
        <authorList>
            <person name="Granchi Z."/>
            <person name="Peng M."/>
            <person name="de Vries R.P."/>
            <person name="Hilden K."/>
            <person name="Makela M.R."/>
            <person name="Grigoriev I."/>
            <person name="Riley R."/>
        </authorList>
    </citation>
    <scope>NUCLEOTIDE SEQUENCE [LARGE SCALE GENOMIC DNA]</scope>
    <source>
        <strain evidence="11 12">FBCC195</strain>
    </source>
</reference>
<accession>A0A2R6NJ82</accession>
<dbReference type="PANTHER" id="PTHR23079">
    <property type="entry name" value="RNA-DEPENDENT RNA POLYMERASE"/>
    <property type="match status" value="1"/>
</dbReference>
<name>A0A2R6NJ82_9APHY</name>
<dbReference type="Pfam" id="PF26253">
    <property type="entry name" value="RdRP_head"/>
    <property type="match status" value="1"/>
</dbReference>
<dbReference type="STRING" id="98765.A0A2R6NJ82"/>
<keyword evidence="6" id="KW-0943">RNA-mediated gene silencing</keyword>
<dbReference type="PANTHER" id="PTHR23079:SF55">
    <property type="entry name" value="RNA-DIRECTED RNA POLYMERASE"/>
    <property type="match status" value="1"/>
</dbReference>
<dbReference type="Pfam" id="PF05183">
    <property type="entry name" value="RdRP"/>
    <property type="match status" value="1"/>
</dbReference>
<keyword evidence="4 8" id="KW-0548">Nucleotidyltransferase</keyword>
<evidence type="ECO:0000313" key="11">
    <source>
        <dbReference type="EMBL" id="PSR72361.1"/>
    </source>
</evidence>
<comment type="catalytic activity">
    <reaction evidence="7 8">
        <text>RNA(n) + a ribonucleoside 5'-triphosphate = RNA(n+1) + diphosphate</text>
        <dbReference type="Rhea" id="RHEA:21248"/>
        <dbReference type="Rhea" id="RHEA-COMP:14527"/>
        <dbReference type="Rhea" id="RHEA-COMP:17342"/>
        <dbReference type="ChEBI" id="CHEBI:33019"/>
        <dbReference type="ChEBI" id="CHEBI:61557"/>
        <dbReference type="ChEBI" id="CHEBI:140395"/>
        <dbReference type="EC" id="2.7.7.48"/>
    </reaction>
</comment>
<protein>
    <recommendedName>
        <fullName evidence="8">RNA-dependent RNA polymerase</fullName>
        <ecNumber evidence="8">2.7.7.48</ecNumber>
    </recommendedName>
</protein>
<dbReference type="GO" id="GO:0030422">
    <property type="term" value="P:siRNA processing"/>
    <property type="evidence" value="ECO:0007669"/>
    <property type="project" value="TreeGrafter"/>
</dbReference>
<keyword evidence="5 8" id="KW-0694">RNA-binding</keyword>
<evidence type="ECO:0000256" key="6">
    <source>
        <dbReference type="ARBA" id="ARBA00023158"/>
    </source>
</evidence>
<dbReference type="EC" id="2.7.7.48" evidence="8"/>
<feature type="domain" description="RDRP core" evidence="9">
    <location>
        <begin position="2"/>
        <end position="80"/>
    </location>
</feature>
<evidence type="ECO:0000259" key="9">
    <source>
        <dbReference type="Pfam" id="PF05183"/>
    </source>
</evidence>
<keyword evidence="2 8" id="KW-0696">RNA-directed RNA polymerase</keyword>
<evidence type="ECO:0000256" key="8">
    <source>
        <dbReference type="RuleBase" id="RU363098"/>
    </source>
</evidence>
<gene>
    <name evidence="11" type="ORF">PHLCEN_2v11767</name>
</gene>
<dbReference type="EMBL" id="MLYV02001193">
    <property type="protein sequence ID" value="PSR72361.1"/>
    <property type="molecule type" value="Genomic_DNA"/>
</dbReference>
<evidence type="ECO:0000256" key="3">
    <source>
        <dbReference type="ARBA" id="ARBA00022679"/>
    </source>
</evidence>
<evidence type="ECO:0000259" key="10">
    <source>
        <dbReference type="Pfam" id="PF26253"/>
    </source>
</evidence>
<comment type="caution">
    <text evidence="11">The sequence shown here is derived from an EMBL/GenBank/DDBJ whole genome shotgun (WGS) entry which is preliminary data.</text>
</comment>
<dbReference type="Proteomes" id="UP000186601">
    <property type="component" value="Unassembled WGS sequence"/>
</dbReference>
<comment type="similarity">
    <text evidence="1 8">Belongs to the RdRP family.</text>
</comment>
<evidence type="ECO:0000256" key="5">
    <source>
        <dbReference type="ARBA" id="ARBA00022884"/>
    </source>
</evidence>
<dbReference type="GO" id="GO:0003723">
    <property type="term" value="F:RNA binding"/>
    <property type="evidence" value="ECO:0007669"/>
    <property type="project" value="UniProtKB-KW"/>
</dbReference>
<evidence type="ECO:0000256" key="4">
    <source>
        <dbReference type="ARBA" id="ARBA00022695"/>
    </source>
</evidence>
<dbReference type="GO" id="GO:0031380">
    <property type="term" value="C:nuclear RNA-directed RNA polymerase complex"/>
    <property type="evidence" value="ECO:0007669"/>
    <property type="project" value="TreeGrafter"/>
</dbReference>
<dbReference type="AlphaFoldDB" id="A0A2R6NJ82"/>
<evidence type="ECO:0000256" key="2">
    <source>
        <dbReference type="ARBA" id="ARBA00022484"/>
    </source>
</evidence>
<keyword evidence="12" id="KW-1185">Reference proteome</keyword>
<evidence type="ECO:0000313" key="12">
    <source>
        <dbReference type="Proteomes" id="UP000186601"/>
    </source>
</evidence>
<dbReference type="InterPro" id="IPR058752">
    <property type="entry name" value="RDRP_C_head"/>
</dbReference>
<sequence length="284" mass="32100">MALADMRGADDTECLELARLASKAVDFSKSGVPVSENEIPQVPEYPDFMGKDYKAIRIFQKQPMNVYPSEKVLGRMFRTIDPEPVFEEADGAFSGDPRLISLQVSIDYEHYLIAAGQHKAQYEFGLMGLLRRYDITEAECAAGLLLRSPRTRMKLERDFDQREAVREAYTTLLSSALSRVEAFLEQNGVEDQETDRRIWALASYKVTYDRGFSKYLSVDWSQIDLEILDDDGEGYLAGPGEEEYLAGPGEEEYLAGPGEEDESGAFQRLFSFAWLLHDDLLALL</sequence>
<evidence type="ECO:0000256" key="7">
    <source>
        <dbReference type="ARBA" id="ARBA00048744"/>
    </source>
</evidence>
<organism evidence="11 12">
    <name type="scientific">Hermanssonia centrifuga</name>
    <dbReference type="NCBI Taxonomy" id="98765"/>
    <lineage>
        <taxon>Eukaryota</taxon>
        <taxon>Fungi</taxon>
        <taxon>Dikarya</taxon>
        <taxon>Basidiomycota</taxon>
        <taxon>Agaricomycotina</taxon>
        <taxon>Agaricomycetes</taxon>
        <taxon>Polyporales</taxon>
        <taxon>Meruliaceae</taxon>
        <taxon>Hermanssonia</taxon>
    </lineage>
</organism>
<dbReference type="InterPro" id="IPR007855">
    <property type="entry name" value="RDRP"/>
</dbReference>
<feature type="domain" description="RDRP C-terminal head" evidence="10">
    <location>
        <begin position="108"/>
        <end position="281"/>
    </location>
</feature>